<gene>
    <name evidence="2" type="ORF">CDAR_273471</name>
</gene>
<keyword evidence="3" id="KW-1185">Reference proteome</keyword>
<protein>
    <submittedName>
        <fullName evidence="2">Uncharacterized protein</fullName>
    </submittedName>
</protein>
<evidence type="ECO:0000256" key="1">
    <source>
        <dbReference type="SAM" id="MobiDB-lite"/>
    </source>
</evidence>
<evidence type="ECO:0000313" key="3">
    <source>
        <dbReference type="Proteomes" id="UP001054837"/>
    </source>
</evidence>
<proteinExistence type="predicted"/>
<reference evidence="2 3" key="1">
    <citation type="submission" date="2021-06" db="EMBL/GenBank/DDBJ databases">
        <title>Caerostris darwini draft genome.</title>
        <authorList>
            <person name="Kono N."/>
            <person name="Arakawa K."/>
        </authorList>
    </citation>
    <scope>NUCLEOTIDE SEQUENCE [LARGE SCALE GENOMIC DNA]</scope>
</reference>
<feature type="region of interest" description="Disordered" evidence="1">
    <location>
        <begin position="155"/>
        <end position="212"/>
    </location>
</feature>
<feature type="compositionally biased region" description="Basic and acidic residues" evidence="1">
    <location>
        <begin position="203"/>
        <end position="212"/>
    </location>
</feature>
<evidence type="ECO:0000313" key="2">
    <source>
        <dbReference type="EMBL" id="GIY77022.1"/>
    </source>
</evidence>
<accession>A0AAV4W302</accession>
<dbReference type="EMBL" id="BPLQ01014068">
    <property type="protein sequence ID" value="GIY77022.1"/>
    <property type="molecule type" value="Genomic_DNA"/>
</dbReference>
<name>A0AAV4W302_9ARAC</name>
<sequence length="212" mass="23808">MIGQERSQNDPIKLPDLKILTTTLMKSCSDMEIKDHELRSTSHVVHIQERIAQPISDTNKNKQELFSSNLSIDNISCEDGKKGSHLYTNDHAFVLAERATSLCKQQRGQPTIANSGESNHPYQTAERATSLCKQQRGQPTLTSSREGNQLLQVEAEREQPTFASSREGNQRLQTSERATILSKQQRGQPTFASSRDCNQPFQAEERATSPLR</sequence>
<organism evidence="2 3">
    <name type="scientific">Caerostris darwini</name>
    <dbReference type="NCBI Taxonomy" id="1538125"/>
    <lineage>
        <taxon>Eukaryota</taxon>
        <taxon>Metazoa</taxon>
        <taxon>Ecdysozoa</taxon>
        <taxon>Arthropoda</taxon>
        <taxon>Chelicerata</taxon>
        <taxon>Arachnida</taxon>
        <taxon>Araneae</taxon>
        <taxon>Araneomorphae</taxon>
        <taxon>Entelegynae</taxon>
        <taxon>Araneoidea</taxon>
        <taxon>Araneidae</taxon>
        <taxon>Caerostris</taxon>
    </lineage>
</organism>
<comment type="caution">
    <text evidence="2">The sequence shown here is derived from an EMBL/GenBank/DDBJ whole genome shotgun (WGS) entry which is preliminary data.</text>
</comment>
<feature type="compositionally biased region" description="Polar residues" evidence="1">
    <location>
        <begin position="161"/>
        <end position="201"/>
    </location>
</feature>
<dbReference type="Proteomes" id="UP001054837">
    <property type="component" value="Unassembled WGS sequence"/>
</dbReference>
<dbReference type="AlphaFoldDB" id="A0AAV4W302"/>